<dbReference type="RefSeq" id="WP_114789767.1">
    <property type="nucleotide sequence ID" value="NZ_CP139960.1"/>
</dbReference>
<proteinExistence type="inferred from homology"/>
<dbReference type="EMBL" id="CP139960">
    <property type="protein sequence ID" value="WQD40593.1"/>
    <property type="molecule type" value="Genomic_DNA"/>
</dbReference>
<dbReference type="Pfam" id="PF11307">
    <property type="entry name" value="DUF3109"/>
    <property type="match status" value="1"/>
</dbReference>
<evidence type="ECO:0000256" key="1">
    <source>
        <dbReference type="ARBA" id="ARBA00093770"/>
    </source>
</evidence>
<sequence length="196" mass="22479">MIIIENKIISDDVVEAQFVCDLTKCKGGCCEEGDAGAPLTEAELDEVNNSYEIIKPYMTADAVKEVEKKGRYQYDDEFGWVTPTLPSDNEICVYAYRENNGLIKCAFEQAYNDGKIKWKKPISCHLYPIIAYQGKHGDYERLNYEPRKKLCSPACKLGEKLKVPVYQFLKEPLIRKYGEEFYEVLEQAVTAHNHSQ</sequence>
<name>A0ABZ0WBA8_9BACT</name>
<dbReference type="Proteomes" id="UP001325680">
    <property type="component" value="Chromosome"/>
</dbReference>
<protein>
    <submittedName>
        <fullName evidence="2">DUF3109 family protein</fullName>
    </submittedName>
</protein>
<organism evidence="2 3">
    <name type="scientific">Niabella yanshanensis</name>
    <dbReference type="NCBI Taxonomy" id="577386"/>
    <lineage>
        <taxon>Bacteria</taxon>
        <taxon>Pseudomonadati</taxon>
        <taxon>Bacteroidota</taxon>
        <taxon>Chitinophagia</taxon>
        <taxon>Chitinophagales</taxon>
        <taxon>Chitinophagaceae</taxon>
        <taxon>Niabella</taxon>
    </lineage>
</organism>
<gene>
    <name evidence="2" type="ORF">U0035_10580</name>
</gene>
<evidence type="ECO:0000313" key="2">
    <source>
        <dbReference type="EMBL" id="WQD40593.1"/>
    </source>
</evidence>
<reference evidence="2 3" key="1">
    <citation type="submission" date="2023-12" db="EMBL/GenBank/DDBJ databases">
        <title>Genome sequencing and assembly of bacterial species from a model synthetic community.</title>
        <authorList>
            <person name="Hogle S.L."/>
        </authorList>
    </citation>
    <scope>NUCLEOTIDE SEQUENCE [LARGE SCALE GENOMIC DNA]</scope>
    <source>
        <strain evidence="2 3">HAMBI_3031</strain>
    </source>
</reference>
<dbReference type="InterPro" id="IPR021458">
    <property type="entry name" value="Rv0495c"/>
</dbReference>
<comment type="similarity">
    <text evidence="1">Belongs to the Rv0495c family.</text>
</comment>
<evidence type="ECO:0000313" key="3">
    <source>
        <dbReference type="Proteomes" id="UP001325680"/>
    </source>
</evidence>
<keyword evidence="3" id="KW-1185">Reference proteome</keyword>
<accession>A0ABZ0WBA8</accession>